<keyword evidence="1" id="KW-0812">Transmembrane</keyword>
<sequence length="209" mass="23965">MDLTKFKTVDETIRVTMIVAISCCVIMALAFTVAFIFQYRKIDEAYTKALVLDTSGKVYETTPIAASDMRKYEYEDHIKTFVSKWYSFDESTYDNNIKSALNLIGNRGKELLSEYNDINMHNSLIQKNIIYSVTIKDIRVDMKTVPVSGEILFTQTGYRARGGVSRDVLAKFTLYDVSRSRENSHGVKIESWEVNYSEPKETAVENLKE</sequence>
<proteinExistence type="predicted"/>
<evidence type="ECO:0000313" key="3">
    <source>
        <dbReference type="Proteomes" id="UP000318823"/>
    </source>
</evidence>
<reference evidence="3" key="1">
    <citation type="journal article" date="2018" name="J. Anim. Genet.">
        <title>Acquired interbacterial defense systems protect against interspecies antagonism in the human gut microbiome.</title>
        <authorList>
            <person name="Ross B.D."/>
            <person name="Verster A.J."/>
            <person name="Radey M.C."/>
            <person name="Schmidtke D.T."/>
            <person name="Pope C.E."/>
            <person name="Hoffman L.R."/>
            <person name="Hajjar A."/>
            <person name="Peterson S.B."/>
            <person name="Borenstein E."/>
            <person name="Mougous J."/>
        </authorList>
    </citation>
    <scope>NUCLEOTIDE SEQUENCE [LARGE SCALE GENOMIC DNA]</scope>
    <source>
        <strain evidence="3">3725 D1 iv</strain>
        <plasmid evidence="3">unnamed1</plasmid>
    </source>
</reference>
<protein>
    <recommendedName>
        <fullName evidence="4">Conjugative transposon protein TraK</fullName>
    </recommendedName>
</protein>
<geneLocation type="plasmid" evidence="2 3">
    <name>unnamed1</name>
</geneLocation>
<evidence type="ECO:0000256" key="1">
    <source>
        <dbReference type="SAM" id="Phobius"/>
    </source>
</evidence>
<keyword evidence="1" id="KW-0472">Membrane</keyword>
<accession>A0AAP9DQ28</accession>
<name>A0AAP9DQ28_BACOV</name>
<dbReference type="RefSeq" id="WP_032845152.1">
    <property type="nucleotide sequence ID" value="NZ_CP041396.1"/>
</dbReference>
<dbReference type="Proteomes" id="UP000318823">
    <property type="component" value="Plasmid unnamed1"/>
</dbReference>
<dbReference type="AlphaFoldDB" id="A0AAP9DQ28"/>
<gene>
    <name evidence="2" type="ORF">DYI28_29570</name>
</gene>
<evidence type="ECO:0008006" key="4">
    <source>
        <dbReference type="Google" id="ProtNLM"/>
    </source>
</evidence>
<keyword evidence="1" id="KW-1133">Transmembrane helix</keyword>
<feature type="transmembrane region" description="Helical" evidence="1">
    <location>
        <begin position="12"/>
        <end position="37"/>
    </location>
</feature>
<dbReference type="EMBL" id="CP041396">
    <property type="protein sequence ID" value="QDM12846.1"/>
    <property type="molecule type" value="Genomic_DNA"/>
</dbReference>
<keyword evidence="2" id="KW-0614">Plasmid</keyword>
<evidence type="ECO:0000313" key="2">
    <source>
        <dbReference type="EMBL" id="QDM12846.1"/>
    </source>
</evidence>
<organism evidence="2 3">
    <name type="scientific">Bacteroides ovatus</name>
    <dbReference type="NCBI Taxonomy" id="28116"/>
    <lineage>
        <taxon>Bacteria</taxon>
        <taxon>Pseudomonadati</taxon>
        <taxon>Bacteroidota</taxon>
        <taxon>Bacteroidia</taxon>
        <taxon>Bacteroidales</taxon>
        <taxon>Bacteroidaceae</taxon>
        <taxon>Bacteroides</taxon>
    </lineage>
</organism>